<evidence type="ECO:0000313" key="2">
    <source>
        <dbReference type="EMBL" id="NKY69696.1"/>
    </source>
</evidence>
<evidence type="ECO:0008006" key="5">
    <source>
        <dbReference type="Google" id="ProtNLM"/>
    </source>
</evidence>
<name>A0A7X6LSS7_9CORY</name>
<dbReference type="EMBL" id="JAAXPF010000015">
    <property type="protein sequence ID" value="NKY69696.1"/>
    <property type="molecule type" value="Genomic_DNA"/>
</dbReference>
<proteinExistence type="predicted"/>
<evidence type="ECO:0000313" key="4">
    <source>
        <dbReference type="Proteomes" id="UP001549139"/>
    </source>
</evidence>
<dbReference type="Proteomes" id="UP000554284">
    <property type="component" value="Unassembled WGS sequence"/>
</dbReference>
<sequence length="323" mass="35275">MDVEFEAVLTHASQRVAGTEYKRISGKRYLAVNHCREQWQVELGAKHHPRGVPYWAPAAARAVAHAVERPGAVVGGFSALALYGLRFLVEGADTLLFCATSKNQPGGACSPALRRPSARPGEVWKVRHRGVTIRAAAPADAVVQALKEITRGGHRWATVGVAGLTKEEVMAIQLVDCARRFLGVQPSQIRAAAAQKINAEWLEGVLARSSCLADSPKETEMRLLVRALTAEYGCTAQEQVPFIVDGVIVTVFDLAIPEIKVAVMYDGAHHGERKQRNKDSSITLKMIRGDWTPARCASETMFECLELIEDLLRKRIHSGKPVG</sequence>
<reference evidence="2 3" key="1">
    <citation type="submission" date="2020-04" db="EMBL/GenBank/DDBJ databases">
        <title>MicrobeNet Type strains.</title>
        <authorList>
            <person name="Nicholson A.C."/>
        </authorList>
    </citation>
    <scope>NUCLEOTIDE SEQUENCE [LARGE SCALE GENOMIC DNA]</scope>
    <source>
        <strain evidence="2 3">ATCC 700355</strain>
    </source>
</reference>
<evidence type="ECO:0000313" key="3">
    <source>
        <dbReference type="Proteomes" id="UP000554284"/>
    </source>
</evidence>
<dbReference type="EMBL" id="JBEPNZ010000001">
    <property type="protein sequence ID" value="MET3944841.1"/>
    <property type="molecule type" value="Genomic_DNA"/>
</dbReference>
<protein>
    <recommendedName>
        <fullName evidence="5">DUF559 domain-containing protein</fullName>
    </recommendedName>
</protein>
<comment type="caution">
    <text evidence="2">The sequence shown here is derived from an EMBL/GenBank/DDBJ whole genome shotgun (WGS) entry which is preliminary data.</text>
</comment>
<organism evidence="2 3">
    <name type="scientific">Corynebacterium mucifaciens</name>
    <dbReference type="NCBI Taxonomy" id="57171"/>
    <lineage>
        <taxon>Bacteria</taxon>
        <taxon>Bacillati</taxon>
        <taxon>Actinomycetota</taxon>
        <taxon>Actinomycetes</taxon>
        <taxon>Mycobacteriales</taxon>
        <taxon>Corynebacteriaceae</taxon>
        <taxon>Corynebacterium</taxon>
    </lineage>
</organism>
<dbReference type="RefSeq" id="WP_168686181.1">
    <property type="nucleotide sequence ID" value="NZ_JAAXPF010000015.1"/>
</dbReference>
<dbReference type="Proteomes" id="UP001549139">
    <property type="component" value="Unassembled WGS sequence"/>
</dbReference>
<reference evidence="1 4" key="2">
    <citation type="submission" date="2024-06" db="EMBL/GenBank/DDBJ databases">
        <title>Sequencing the genomes of 1000 actinobacteria strains.</title>
        <authorList>
            <person name="Klenk H.-P."/>
        </authorList>
    </citation>
    <scope>NUCLEOTIDE SEQUENCE [LARGE SCALE GENOMIC DNA]</scope>
    <source>
        <strain evidence="1 4">DSM 44265</strain>
    </source>
</reference>
<accession>A0A7X6LSS7</accession>
<dbReference type="AlphaFoldDB" id="A0A7X6LSS7"/>
<gene>
    <name evidence="2" type="ORF">HF989_10085</name>
    <name evidence="1" type="ORF">JOF50_001640</name>
</gene>
<evidence type="ECO:0000313" key="1">
    <source>
        <dbReference type="EMBL" id="MET3944841.1"/>
    </source>
</evidence>
<keyword evidence="4" id="KW-1185">Reference proteome</keyword>